<comment type="caution">
    <text evidence="1">The sequence shown here is derived from an EMBL/GenBank/DDBJ whole genome shotgun (WGS) entry which is preliminary data.</text>
</comment>
<evidence type="ECO:0000313" key="2">
    <source>
        <dbReference type="Proteomes" id="UP000285376"/>
    </source>
</evidence>
<evidence type="ECO:0000313" key="1">
    <source>
        <dbReference type="EMBL" id="RHW45219.1"/>
    </source>
</evidence>
<sequence length="133" mass="14956">MATFALRRALVRTFAPVNLVSSSTRTATATGAASRTPERPFVPSLASEWIGEQAEHVRVPVEIVAITDVGHRIQRYLVRQIGTRNLLEWSSARRYGFRVGDRVKLSGLVQAHIRRDDVCITTLHECFNPLRMT</sequence>
<dbReference type="Proteomes" id="UP000285376">
    <property type="component" value="Unassembled WGS sequence"/>
</dbReference>
<reference evidence="1 2" key="1">
    <citation type="submission" date="2018-08" db="EMBL/GenBank/DDBJ databases">
        <title>Whole genome sequence analysis of Dermacoccus abyssi bacteria isolated from Deep Mariana trench Micromonospora spp reveals genes involved in the environmental adaptation and production of secondary metabolites.</title>
        <authorList>
            <person name="Abdel-Mageed W.M."/>
            <person name="Lehri B."/>
            <person name="Nouioui I."/>
            <person name="Goodfellow I."/>
            <person name="Jaspars M."/>
            <person name="Karlyshev A."/>
        </authorList>
    </citation>
    <scope>NUCLEOTIDE SEQUENCE [LARGE SCALE GENOMIC DNA]</scope>
    <source>
        <strain evidence="1 2">MT1.1</strain>
    </source>
</reference>
<dbReference type="AlphaFoldDB" id="A0A417Z4K5"/>
<name>A0A417Z4K5_9MICO</name>
<evidence type="ECO:0008006" key="3">
    <source>
        <dbReference type="Google" id="ProtNLM"/>
    </source>
</evidence>
<organism evidence="1 2">
    <name type="scientific">Dermacoccus abyssi</name>
    <dbReference type="NCBI Taxonomy" id="322596"/>
    <lineage>
        <taxon>Bacteria</taxon>
        <taxon>Bacillati</taxon>
        <taxon>Actinomycetota</taxon>
        <taxon>Actinomycetes</taxon>
        <taxon>Micrococcales</taxon>
        <taxon>Dermacoccaceae</taxon>
        <taxon>Dermacoccus</taxon>
    </lineage>
</organism>
<gene>
    <name evidence="1" type="ORF">D1832_10255</name>
</gene>
<proteinExistence type="predicted"/>
<accession>A0A417Z4K5</accession>
<dbReference type="EMBL" id="QWLM01000011">
    <property type="protein sequence ID" value="RHW45219.1"/>
    <property type="molecule type" value="Genomic_DNA"/>
</dbReference>
<protein>
    <recommendedName>
        <fullName evidence="3">OB-fold nucleic acid binding domain-containing protein</fullName>
    </recommendedName>
</protein>